<evidence type="ECO:0000313" key="2">
    <source>
        <dbReference type="EMBL" id="SYX86344.1"/>
    </source>
</evidence>
<dbReference type="Proteomes" id="UP000304148">
    <property type="component" value="Chromosome"/>
</dbReference>
<dbReference type="AlphaFoldDB" id="A0A383RIM0"/>
<accession>A0A383RIM0</accession>
<gene>
    <name evidence="2" type="ORF">PBLR_14766</name>
</gene>
<feature type="region of interest" description="Disordered" evidence="1">
    <location>
        <begin position="1"/>
        <end position="23"/>
    </location>
</feature>
<reference evidence="3" key="1">
    <citation type="submission" date="2018-08" db="EMBL/GenBank/DDBJ databases">
        <authorList>
            <person name="Chevrot R."/>
        </authorList>
    </citation>
    <scope>NUCLEOTIDE SEQUENCE [LARGE SCALE GENOMIC DNA]</scope>
</reference>
<evidence type="ECO:0000313" key="3">
    <source>
        <dbReference type="Proteomes" id="UP000304148"/>
    </source>
</evidence>
<dbReference type="EMBL" id="LS992241">
    <property type="protein sequence ID" value="SYX86344.1"/>
    <property type="molecule type" value="Genomic_DNA"/>
</dbReference>
<organism evidence="2 3">
    <name type="scientific">Paenibacillus alvei</name>
    <name type="common">Bacillus alvei</name>
    <dbReference type="NCBI Taxonomy" id="44250"/>
    <lineage>
        <taxon>Bacteria</taxon>
        <taxon>Bacillati</taxon>
        <taxon>Bacillota</taxon>
        <taxon>Bacilli</taxon>
        <taxon>Bacillales</taxon>
        <taxon>Paenibacillaceae</taxon>
        <taxon>Paenibacillus</taxon>
    </lineage>
</organism>
<proteinExistence type="predicted"/>
<name>A0A383RIM0_PAEAL</name>
<protein>
    <submittedName>
        <fullName evidence="2">Uncharacterized protein</fullName>
    </submittedName>
</protein>
<evidence type="ECO:0000256" key="1">
    <source>
        <dbReference type="SAM" id="MobiDB-lite"/>
    </source>
</evidence>
<sequence length="57" mass="6347">MTKKRWRSSGGSRTGKTHREINGTSVALDERFEVGKSKLMYPGDPSGEKKLLIAVVR</sequence>